<feature type="domain" description="VOC" evidence="1">
    <location>
        <begin position="154"/>
        <end position="273"/>
    </location>
</feature>
<gene>
    <name evidence="2" type="ORF">KDAU_51790</name>
</gene>
<dbReference type="Proteomes" id="UP000287224">
    <property type="component" value="Unassembled WGS sequence"/>
</dbReference>
<evidence type="ECO:0000259" key="1">
    <source>
        <dbReference type="PROSITE" id="PS51819"/>
    </source>
</evidence>
<sequence length="314" mass="35232">MQHSLLGIHHVTAIASDPQRNIDFYTGVLGLRLVKVTVNFDDPGSYHLYYGDREGHPGTIMTFFIWPGAPRGRQGVGQIHATAFSVPQTSLGYWIKRLLEHGIQYEGPTTRFSEQVLTFCDPDGLIIELVAHLGEQTDSVWENGTIPSEHTIRGIASVTLWEDEPEQTARLLTNTLGFRLVSEEQNTLRYELGTGESGTRVDVRNANGFWAGSMAAGIAHHVAWRAATDEALQKWQGLLDDHDYNVTPMLDRQYFHSIYFPEPGGVLFEIATDPPGFAINEPVELLGTRLQLPSWLEAQRAEIERVLPPLQYKR</sequence>
<dbReference type="EMBL" id="BIFQ01000002">
    <property type="protein sequence ID" value="GCE07850.1"/>
    <property type="molecule type" value="Genomic_DNA"/>
</dbReference>
<dbReference type="AlphaFoldDB" id="A0A401ZLZ8"/>
<dbReference type="InterPro" id="IPR052537">
    <property type="entry name" value="Extradiol_RC_dioxygenase"/>
</dbReference>
<dbReference type="PANTHER" id="PTHR36110">
    <property type="entry name" value="RING-CLEAVING DIOXYGENASE MHQE-RELATED"/>
    <property type="match status" value="1"/>
</dbReference>
<dbReference type="SUPFAM" id="SSF54593">
    <property type="entry name" value="Glyoxalase/Bleomycin resistance protein/Dihydroxybiphenyl dioxygenase"/>
    <property type="match status" value="1"/>
</dbReference>
<name>A0A401ZLZ8_9CHLR</name>
<reference evidence="3" key="1">
    <citation type="submission" date="2018-12" db="EMBL/GenBank/DDBJ databases">
        <title>Tengunoibacter tsumagoiensis gen. nov., sp. nov., Dictyobacter kobayashii sp. nov., D. alpinus sp. nov., and D. joshuensis sp. nov. and description of Dictyobacteraceae fam. nov. within the order Ktedonobacterales isolated from Tengu-no-mugimeshi.</title>
        <authorList>
            <person name="Wang C.M."/>
            <person name="Zheng Y."/>
            <person name="Sakai Y."/>
            <person name="Toyoda A."/>
            <person name="Minakuchi Y."/>
            <person name="Abe K."/>
            <person name="Yokota A."/>
            <person name="Yabe S."/>
        </authorList>
    </citation>
    <scope>NUCLEOTIDE SEQUENCE [LARGE SCALE GENOMIC DNA]</scope>
    <source>
        <strain evidence="3">S-27</strain>
    </source>
</reference>
<dbReference type="PROSITE" id="PS51819">
    <property type="entry name" value="VOC"/>
    <property type="match status" value="2"/>
</dbReference>
<dbReference type="Gene3D" id="3.10.180.10">
    <property type="entry name" value="2,3-Dihydroxybiphenyl 1,2-Dioxygenase, domain 1"/>
    <property type="match status" value="2"/>
</dbReference>
<evidence type="ECO:0000313" key="2">
    <source>
        <dbReference type="EMBL" id="GCE07850.1"/>
    </source>
</evidence>
<protein>
    <submittedName>
        <fullName evidence="2">Diguanylate cyclase</fullName>
    </submittedName>
</protein>
<dbReference type="OrthoDB" id="9785698at2"/>
<evidence type="ECO:0000313" key="3">
    <source>
        <dbReference type="Proteomes" id="UP000287224"/>
    </source>
</evidence>
<dbReference type="InterPro" id="IPR029068">
    <property type="entry name" value="Glyas_Bleomycin-R_OHBP_Dase"/>
</dbReference>
<dbReference type="PANTHER" id="PTHR36110:SF2">
    <property type="entry name" value="RING-CLEAVING DIOXYGENASE MHQE-RELATED"/>
    <property type="match status" value="1"/>
</dbReference>
<keyword evidence="3" id="KW-1185">Reference proteome</keyword>
<comment type="caution">
    <text evidence="2">The sequence shown here is derived from an EMBL/GenBank/DDBJ whole genome shotgun (WGS) entry which is preliminary data.</text>
</comment>
<dbReference type="Pfam" id="PF00903">
    <property type="entry name" value="Glyoxalase"/>
    <property type="match status" value="2"/>
</dbReference>
<dbReference type="CDD" id="cd08346">
    <property type="entry name" value="PcpA_N_like"/>
    <property type="match status" value="1"/>
</dbReference>
<proteinExistence type="predicted"/>
<dbReference type="InterPro" id="IPR037523">
    <property type="entry name" value="VOC_core"/>
</dbReference>
<dbReference type="InterPro" id="IPR004360">
    <property type="entry name" value="Glyas_Fos-R_dOase_dom"/>
</dbReference>
<accession>A0A401ZLZ8</accession>
<feature type="domain" description="VOC" evidence="1">
    <location>
        <begin position="7"/>
        <end position="132"/>
    </location>
</feature>
<dbReference type="CDD" id="cd08347">
    <property type="entry name" value="PcpA_C_like"/>
    <property type="match status" value="1"/>
</dbReference>
<organism evidence="2 3">
    <name type="scientific">Dictyobacter aurantiacus</name>
    <dbReference type="NCBI Taxonomy" id="1936993"/>
    <lineage>
        <taxon>Bacteria</taxon>
        <taxon>Bacillati</taxon>
        <taxon>Chloroflexota</taxon>
        <taxon>Ktedonobacteria</taxon>
        <taxon>Ktedonobacterales</taxon>
        <taxon>Dictyobacteraceae</taxon>
        <taxon>Dictyobacter</taxon>
    </lineage>
</organism>
<dbReference type="RefSeq" id="WP_126599972.1">
    <property type="nucleotide sequence ID" value="NZ_BIFQ01000002.1"/>
</dbReference>